<name>A0ABR2T0B3_9ROSI</name>
<dbReference type="Pfam" id="PF13424">
    <property type="entry name" value="TPR_12"/>
    <property type="match status" value="1"/>
</dbReference>
<gene>
    <name evidence="7" type="ORF">V6N11_032222</name>
</gene>
<dbReference type="InterPro" id="IPR005120">
    <property type="entry name" value="UPF3_dom"/>
</dbReference>
<evidence type="ECO:0000256" key="1">
    <source>
        <dbReference type="ARBA" id="ARBA00005991"/>
    </source>
</evidence>
<dbReference type="EMBL" id="JBBPBN010000010">
    <property type="protein sequence ID" value="KAK9030812.1"/>
    <property type="molecule type" value="Genomic_DNA"/>
</dbReference>
<dbReference type="InterPro" id="IPR032675">
    <property type="entry name" value="LRR_dom_sf"/>
</dbReference>
<feature type="region of interest" description="Disordered" evidence="5">
    <location>
        <begin position="1452"/>
        <end position="1475"/>
    </location>
</feature>
<dbReference type="PROSITE" id="PS50293">
    <property type="entry name" value="TPR_REGION"/>
    <property type="match status" value="1"/>
</dbReference>
<dbReference type="InterPro" id="IPR019734">
    <property type="entry name" value="TPR_rpt"/>
</dbReference>
<comment type="caution">
    <text evidence="7">The sequence shown here is derived from an EMBL/GenBank/DDBJ whole genome shotgun (WGS) entry which is preliminary data.</text>
</comment>
<dbReference type="SMART" id="SM00368">
    <property type="entry name" value="LRR_RI"/>
    <property type="match status" value="6"/>
</dbReference>
<evidence type="ECO:0000259" key="6">
    <source>
        <dbReference type="Pfam" id="PF03467"/>
    </source>
</evidence>
<dbReference type="SMART" id="SM00028">
    <property type="entry name" value="TPR"/>
    <property type="match status" value="7"/>
</dbReference>
<evidence type="ECO:0000313" key="7">
    <source>
        <dbReference type="EMBL" id="KAK9030812.1"/>
    </source>
</evidence>
<dbReference type="InterPro" id="IPR035979">
    <property type="entry name" value="RBD_domain_sf"/>
</dbReference>
<dbReference type="Gene3D" id="3.80.10.10">
    <property type="entry name" value="Ribonuclease Inhibitor"/>
    <property type="match status" value="2"/>
</dbReference>
<dbReference type="Pfam" id="PF03467">
    <property type="entry name" value="Smg4_UPF3"/>
    <property type="match status" value="1"/>
</dbReference>
<dbReference type="Gene3D" id="1.25.40.10">
    <property type="entry name" value="Tetratricopeptide repeat domain"/>
    <property type="match status" value="2"/>
</dbReference>
<reference evidence="7 8" key="1">
    <citation type="journal article" date="2024" name="G3 (Bethesda)">
        <title>Genome assembly of Hibiscus sabdariffa L. provides insights into metabolisms of medicinal natural products.</title>
        <authorList>
            <person name="Kim T."/>
        </authorList>
    </citation>
    <scope>NUCLEOTIDE SEQUENCE [LARGE SCALE GENOMIC DNA]</scope>
    <source>
        <strain evidence="7">TK-2024</strain>
        <tissue evidence="7">Old leaves</tissue>
    </source>
</reference>
<evidence type="ECO:0000313" key="8">
    <source>
        <dbReference type="Proteomes" id="UP001396334"/>
    </source>
</evidence>
<dbReference type="SUPFAM" id="SSF48452">
    <property type="entry name" value="TPR-like"/>
    <property type="match status" value="2"/>
</dbReference>
<dbReference type="InterPro" id="IPR012677">
    <property type="entry name" value="Nucleotide-bd_a/b_plait_sf"/>
</dbReference>
<keyword evidence="4" id="KW-0175">Coiled coil</keyword>
<feature type="repeat" description="TPR" evidence="3">
    <location>
        <begin position="249"/>
        <end position="282"/>
    </location>
</feature>
<evidence type="ECO:0000256" key="4">
    <source>
        <dbReference type="SAM" id="Coils"/>
    </source>
</evidence>
<evidence type="ECO:0000256" key="3">
    <source>
        <dbReference type="PROSITE-ProRule" id="PRU00339"/>
    </source>
</evidence>
<feature type="region of interest" description="Disordered" evidence="5">
    <location>
        <begin position="634"/>
        <end position="660"/>
    </location>
</feature>
<evidence type="ECO:0000256" key="5">
    <source>
        <dbReference type="SAM" id="MobiDB-lite"/>
    </source>
</evidence>
<feature type="compositionally biased region" description="Polar residues" evidence="5">
    <location>
        <begin position="591"/>
        <end position="600"/>
    </location>
</feature>
<organism evidence="7 8">
    <name type="scientific">Hibiscus sabdariffa</name>
    <name type="common">roselle</name>
    <dbReference type="NCBI Taxonomy" id="183260"/>
    <lineage>
        <taxon>Eukaryota</taxon>
        <taxon>Viridiplantae</taxon>
        <taxon>Streptophyta</taxon>
        <taxon>Embryophyta</taxon>
        <taxon>Tracheophyta</taxon>
        <taxon>Spermatophyta</taxon>
        <taxon>Magnoliopsida</taxon>
        <taxon>eudicotyledons</taxon>
        <taxon>Gunneridae</taxon>
        <taxon>Pentapetalae</taxon>
        <taxon>rosids</taxon>
        <taxon>malvids</taxon>
        <taxon>Malvales</taxon>
        <taxon>Malvaceae</taxon>
        <taxon>Malvoideae</taxon>
        <taxon>Hibiscus</taxon>
    </lineage>
</organism>
<dbReference type="PANTHER" id="PTHR47684:SF1">
    <property type="entry name" value="PROTEIN TONSOKU"/>
    <property type="match status" value="1"/>
</dbReference>
<feature type="domain" description="UPF3" evidence="6">
    <location>
        <begin position="1317"/>
        <end position="1438"/>
    </location>
</feature>
<dbReference type="Proteomes" id="UP001396334">
    <property type="component" value="Unassembled WGS sequence"/>
</dbReference>
<sequence length="1692" mass="188528">MARGEDLQISTAKRAYRKAREEGNRQEEARWANLIGDILKNRGEYVEALKWFRIDYDVSNKYLPEKQLLPTCQSLGEVYLRLEHYKDALIYQKKHLELAKDANDLVEQQRASTQLGRTYHEMFLKSDDDHYSIQNAKKYFKSAMKLARTLKENPPNNKSSFLKEYIDAHNNIGMLEVDLDNLGEALKFLTKGLEICDEEEVTEDDDGRSRLHHNLGNVYMELRRWDKAREHIEKDIMICKRIGHRQGEAKGYINLGELHYRVQKYDEAILCYQKAFDLAKSLEDEDALAAQIDQNIKTVEEAINVMNELKKEEQNLKKLQRNMITAKGTPQERKFLLLQNSSLDRLIEKSAMIFAWLKHREFAKRKKRIASELCDKEKLSDTFLVVGESYQKLRDFSKAIKWYTKSWEGYKAIKNLEGQALAKINIGDVLDCNGDWRGALEAFKEGYRISAEAKLPSIQLSALENMHYSHMIRFDNVEEARRLQIEIDKLKQSKVEELEAKHIATDCCSETDTEGDDHFSDDMPNTYMEASCRSSSKRSVPLAARGESNDDLPLISLIRSRKRSPKSKTAHTVNKKFSMELDETFPKGLSKPTSSQQTTVGRKRVRLVLSDDEGDMPDDARRLNKCSVDAAASDEFTRKSSSASSDNKLQDISPVASRSPSRSCNIVNIEESTCSYKSPGTVSNGKIIRSLNDAEVVIGSSYADSTLKSGINASENLLHGHNSPHLKLHATDNDVDGCIAFKIDDSIINVSVSSFGDKISIGSLKVELACLYYLQLPVEKSSKGLLPIIQKMECGGRPLESFENFDSLTNHLRKVPVDVLINGWVQKHLMKLYIDSCKELHETPSMKLLRKLYVSETEDEVNVSECGLLDISVIPLLNALHTHTGVAMLDLSHNSLGNGTMEKLQQFFSSSSQKYGDLTLDLHCNRFGPTALFQICECPVLFTRLEVLNISGNRLTDACGSYLSTIIEKCRALYSLNVEKCSITSRTVQKVADALDNNSVLSQLFIGHNNPVSGNAISYLLGKLAILKRFSELSLNGLKLSKTVVDGLCHLATTSCLSRLMLEGTGIGTDGALGLTRSLFSSTEEPLKLDLSFCGVTSTYISELNTNAMFISGILELNLQGNPIMQEGGSALASLLMNPHCCLKVLNLNKCQLGMAGILQIVHALAENESMEELNLAYNADMDKQVGMEYGKLTNGTSESLQLKNHTVSDGELDTNCDKLEVADSEDDETRETSASGVNDCCASSCQRNETLECKLIQELSVAIGMAKQLQSLDLSDNGLSAQASEALYNAWSSGSRAGSSWRHIEDRIVHFSMEGNNHKHQRYSRAYISFKWPEDVFEFAEFFDGHVFVNEKGTQFKAIVEYAPSQHVPKPGTKKDAREGTIFKDPEYLEFLKMTEKPVENLPSAEIQLERKEAELSGTSKETPVVTPLMEFVRQRRAAESGAQGLITLRKTGKKAAAASRGKPGSSSKPGSEKKKDTFLGRLAVAIFIEGNLFDLQYILKDSAKGAKKFNSLVSSKQEDQSITSVAKEIRENGTGENYSLLSVYDLLALSAFASNLFVLSLLQVVFCFSTCLFHLFPPYSGCGIDGLVTGITFSADSGKKKILLLKPKDRKAHQAETELQGASSPVATSAAVYPQQKNGTESGQCQETSPGHECTIGPYLAPDTLIRLSREEPASNRVGSITMWSTFGKK</sequence>
<dbReference type="SUPFAM" id="SSF52047">
    <property type="entry name" value="RNI-like"/>
    <property type="match status" value="1"/>
</dbReference>
<proteinExistence type="inferred from homology"/>
<dbReference type="Pfam" id="PF13176">
    <property type="entry name" value="TPR_7"/>
    <property type="match status" value="1"/>
</dbReference>
<feature type="compositionally biased region" description="Low complexity" evidence="5">
    <location>
        <begin position="1456"/>
        <end position="1471"/>
    </location>
</feature>
<dbReference type="InterPro" id="IPR011990">
    <property type="entry name" value="TPR-like_helical_dom_sf"/>
</dbReference>
<keyword evidence="2" id="KW-0866">Nonsense-mediated mRNA decay</keyword>
<keyword evidence="3" id="KW-0802">TPR repeat</keyword>
<dbReference type="SUPFAM" id="SSF54928">
    <property type="entry name" value="RNA-binding domain, RBD"/>
    <property type="match status" value="1"/>
</dbReference>
<feature type="coiled-coil region" evidence="4">
    <location>
        <begin position="292"/>
        <end position="329"/>
    </location>
</feature>
<dbReference type="PROSITE" id="PS50005">
    <property type="entry name" value="TPR"/>
    <property type="match status" value="1"/>
</dbReference>
<protein>
    <recommendedName>
        <fullName evidence="6">UPF3 domain-containing protein</fullName>
    </recommendedName>
</protein>
<dbReference type="SUPFAM" id="SSF81901">
    <property type="entry name" value="HCP-like"/>
    <property type="match status" value="1"/>
</dbReference>
<dbReference type="InterPro" id="IPR044227">
    <property type="entry name" value="TONSOKU"/>
</dbReference>
<dbReference type="Gene3D" id="3.30.70.330">
    <property type="match status" value="1"/>
</dbReference>
<comment type="similarity">
    <text evidence="1">Belongs to the RENT3 family.</text>
</comment>
<feature type="region of interest" description="Disordered" evidence="5">
    <location>
        <begin position="584"/>
        <end position="604"/>
    </location>
</feature>
<accession>A0ABR2T0B3</accession>
<dbReference type="CDD" id="cd12455">
    <property type="entry name" value="RRM_like_Smg4_UPF3"/>
    <property type="match status" value="1"/>
</dbReference>
<dbReference type="PANTHER" id="PTHR47684">
    <property type="entry name" value="PROTEIN TONSOKU"/>
    <property type="match status" value="1"/>
</dbReference>
<keyword evidence="8" id="KW-1185">Reference proteome</keyword>
<evidence type="ECO:0000256" key="2">
    <source>
        <dbReference type="ARBA" id="ARBA00023161"/>
    </source>
</evidence>